<dbReference type="GeneID" id="66536585"/>
<dbReference type="KEGG" id="bths:CNY62_10040"/>
<dbReference type="STRING" id="2756.BFR44_10775"/>
<evidence type="ECO:0000313" key="5">
    <source>
        <dbReference type="EMBL" id="SPP26689.1"/>
    </source>
</evidence>
<dbReference type="Proteomes" id="UP000243591">
    <property type="component" value="Chromosome"/>
</dbReference>
<evidence type="ECO:0000313" key="7">
    <source>
        <dbReference type="Proteomes" id="UP000270190"/>
    </source>
</evidence>
<dbReference type="EMBL" id="CP023483">
    <property type="protein sequence ID" value="ATF26697.1"/>
    <property type="molecule type" value="Genomic_DNA"/>
</dbReference>
<feature type="region of interest" description="Disordered" evidence="1">
    <location>
        <begin position="79"/>
        <end position="129"/>
    </location>
</feature>
<keyword evidence="2" id="KW-0472">Membrane</keyword>
<accession>A0A291KHM4</accession>
<evidence type="ECO:0000256" key="1">
    <source>
        <dbReference type="SAM" id="MobiDB-lite"/>
    </source>
</evidence>
<keyword evidence="6" id="KW-1185">Reference proteome</keyword>
<dbReference type="AlphaFoldDB" id="A0A291KHM4"/>
<reference evidence="4 6" key="1">
    <citation type="submission" date="2017-09" db="EMBL/GenBank/DDBJ databases">
        <title>Complete Genome Sequences of Two Strains of the Meat Spoilage Bacterium Brochothrix thermosphacta Isolated from Ground Chicken.</title>
        <authorList>
            <person name="Paoli G.C."/>
            <person name="Wijey C."/>
            <person name="Chen C.-Y."/>
            <person name="Nguyen L."/>
            <person name="Yan X."/>
            <person name="Irwin P.L."/>
        </authorList>
    </citation>
    <scope>NUCLEOTIDE SEQUENCE [LARGE SCALE GENOMIC DNA]</scope>
    <source>
        <strain evidence="4 6">BI</strain>
    </source>
</reference>
<dbReference type="Pfam" id="PF07423">
    <property type="entry name" value="DUF1510"/>
    <property type="match status" value="1"/>
</dbReference>
<organism evidence="4 6">
    <name type="scientific">Brochothrix thermosphacta</name>
    <name type="common">Microbacterium thermosphactum</name>
    <dbReference type="NCBI Taxonomy" id="2756"/>
    <lineage>
        <taxon>Bacteria</taxon>
        <taxon>Bacillati</taxon>
        <taxon>Bacillota</taxon>
        <taxon>Bacilli</taxon>
        <taxon>Bacillales</taxon>
        <taxon>Listeriaceae</taxon>
        <taxon>Brochothrix</taxon>
    </lineage>
</organism>
<dbReference type="EMBL" id="OUNC01000003">
    <property type="protein sequence ID" value="SPP26689.1"/>
    <property type="molecule type" value="Genomic_DNA"/>
</dbReference>
<evidence type="ECO:0000313" key="6">
    <source>
        <dbReference type="Proteomes" id="UP000243591"/>
    </source>
</evidence>
<reference evidence="7" key="2">
    <citation type="submission" date="2018-04" db="EMBL/GenBank/DDBJ databases">
        <authorList>
            <person name="Illikoud N."/>
        </authorList>
    </citation>
    <scope>NUCLEOTIDE SEQUENCE [LARGE SCALE GENOMIC DNA]</scope>
</reference>
<proteinExistence type="predicted"/>
<evidence type="ECO:0000256" key="2">
    <source>
        <dbReference type="SAM" id="Phobius"/>
    </source>
</evidence>
<feature type="region of interest" description="Disordered" evidence="1">
    <location>
        <begin position="1"/>
        <end position="45"/>
    </location>
</feature>
<keyword evidence="2" id="KW-0812">Transmembrane</keyword>
<dbReference type="InterPro" id="IPR009988">
    <property type="entry name" value="DUF1510"/>
</dbReference>
<feature type="transmembrane region" description="Helical" evidence="2">
    <location>
        <begin position="51"/>
        <end position="72"/>
    </location>
</feature>
<dbReference type="OrthoDB" id="2168558at2"/>
<evidence type="ECO:0000313" key="4">
    <source>
        <dbReference type="EMBL" id="ATF26697.1"/>
    </source>
</evidence>
<sequence length="236" mass="26483">MSRQEKYHNKSEKKQYVTPKETPNYGIDDNEGEMNESSRLSKSQKRKRTNFILNIMIVVLLIAIATTLYFVILTTDTPGKQPEGVKTASGESSSEQVIKKKSSDDDNSSSKKKTKETSDIKITKKAGPADSNIKEEWTADWQPIGTKQTGQHVNSYESGSDDWAEKIAAIAKTLTISETNVQTWYIENGVGSGSDAIATVSPKDKEDDTYRLYLSWVDKKGWKTDKVEELKTNDKK</sequence>
<feature type="compositionally biased region" description="Basic and acidic residues" evidence="1">
    <location>
        <begin position="1"/>
        <end position="15"/>
    </location>
</feature>
<feature type="domain" description="DUF1510" evidence="3">
    <location>
        <begin position="138"/>
        <end position="230"/>
    </location>
</feature>
<gene>
    <name evidence="5" type="ORF">BTBSAS_110038</name>
    <name evidence="4" type="ORF">CNY62_10040</name>
</gene>
<dbReference type="Proteomes" id="UP000270190">
    <property type="component" value="Unassembled WGS sequence"/>
</dbReference>
<evidence type="ECO:0000259" key="3">
    <source>
        <dbReference type="Pfam" id="PF07423"/>
    </source>
</evidence>
<keyword evidence="2" id="KW-1133">Transmembrane helix</keyword>
<protein>
    <submittedName>
        <fullName evidence="4">DUF1510 domain-containing protein</fullName>
    </submittedName>
</protein>
<name>A0A291KHM4_BROTH</name>
<dbReference type="RefSeq" id="WP_051535960.1">
    <property type="nucleotide sequence ID" value="NZ_CBCPIX010000004.1"/>
</dbReference>
<reference evidence="5" key="3">
    <citation type="submission" date="2018-04" db="EMBL/GenBank/DDBJ databases">
        <authorList>
            <person name="Go L.Y."/>
            <person name="Mitchell J.A."/>
        </authorList>
    </citation>
    <scope>NUCLEOTIDE SEQUENCE</scope>
    <source>
        <strain evidence="5">BSAS1 3</strain>
    </source>
</reference>